<dbReference type="RefSeq" id="WP_094764035.1">
    <property type="nucleotide sequence ID" value="NZ_FUKQ01000018.1"/>
</dbReference>
<accession>A0A1R4J049</accession>
<dbReference type="Pfam" id="PF13646">
    <property type="entry name" value="HEAT_2"/>
    <property type="match status" value="1"/>
</dbReference>
<dbReference type="SMART" id="SM00567">
    <property type="entry name" value="EZ_HEAT"/>
    <property type="match status" value="3"/>
</dbReference>
<name>A0A1R4J049_9ACTN</name>
<dbReference type="InterPro" id="IPR004155">
    <property type="entry name" value="PBS_lyase_HEAT"/>
</dbReference>
<evidence type="ECO:0000313" key="1">
    <source>
        <dbReference type="EMBL" id="SJN25510.1"/>
    </source>
</evidence>
<gene>
    <name evidence="1" type="ORF">FM114_04750</name>
</gene>
<dbReference type="AlphaFoldDB" id="A0A1R4J049"/>
<sequence>MTSLATLMSALRGADANLRQQAALQLGGHETAEVCAELVELMASEPDDFVRETLTWAVVSTPQTATAPLVAALERDDLPQEPVLHALSKVGDPSTVAAILPHAASEDPTVAAKAWWALGRIADDSSLPVLLSHLGAQKAELRHGLTRALLQFGARAIDALEGELDHPDAAHRSHAAEVLVAFANPDQYGTVERRSGQDFSARAAEVLRRAKAPEVDGALLLATVSDDRPGLASAAEGLREQRG</sequence>
<proteinExistence type="predicted"/>
<reference evidence="1 2" key="1">
    <citation type="submission" date="2017-02" db="EMBL/GenBank/DDBJ databases">
        <authorList>
            <person name="Peterson S.W."/>
        </authorList>
    </citation>
    <scope>NUCLEOTIDE SEQUENCE [LARGE SCALE GENOMIC DNA]</scope>
    <source>
        <strain evidence="1 2">LSP_Lj1</strain>
    </source>
</reference>
<dbReference type="OrthoDB" id="9134742at2"/>
<organism evidence="1 2">
    <name type="scientific">Luteococcus japonicus LSP_Lj1</name>
    <dbReference type="NCBI Taxonomy" id="1255658"/>
    <lineage>
        <taxon>Bacteria</taxon>
        <taxon>Bacillati</taxon>
        <taxon>Actinomycetota</taxon>
        <taxon>Actinomycetes</taxon>
        <taxon>Propionibacteriales</taxon>
        <taxon>Propionibacteriaceae</taxon>
        <taxon>Luteococcus</taxon>
    </lineage>
</organism>
<dbReference type="EMBL" id="FUKQ01000018">
    <property type="protein sequence ID" value="SJN25510.1"/>
    <property type="molecule type" value="Genomic_DNA"/>
</dbReference>
<keyword evidence="2" id="KW-1185">Reference proteome</keyword>
<dbReference type="InterPro" id="IPR011989">
    <property type="entry name" value="ARM-like"/>
</dbReference>
<dbReference type="SUPFAM" id="SSF48371">
    <property type="entry name" value="ARM repeat"/>
    <property type="match status" value="1"/>
</dbReference>
<evidence type="ECO:0008006" key="3">
    <source>
        <dbReference type="Google" id="ProtNLM"/>
    </source>
</evidence>
<dbReference type="Gene3D" id="1.25.10.10">
    <property type="entry name" value="Leucine-rich Repeat Variant"/>
    <property type="match status" value="2"/>
</dbReference>
<evidence type="ECO:0000313" key="2">
    <source>
        <dbReference type="Proteomes" id="UP000188342"/>
    </source>
</evidence>
<dbReference type="STRING" id="1255658.FM114_04750"/>
<dbReference type="InterPro" id="IPR016024">
    <property type="entry name" value="ARM-type_fold"/>
</dbReference>
<dbReference type="Proteomes" id="UP000188342">
    <property type="component" value="Unassembled WGS sequence"/>
</dbReference>
<protein>
    <recommendedName>
        <fullName evidence="3">FOG: HEAT repeat</fullName>
    </recommendedName>
</protein>